<dbReference type="KEGG" id="rsx:RhiXN_08081"/>
<evidence type="ECO:0000313" key="2">
    <source>
        <dbReference type="EMBL" id="QRW23045.1"/>
    </source>
</evidence>
<keyword evidence="2" id="KW-0547">Nucleotide-binding</keyword>
<accession>A0A8H8P0Y5</accession>
<keyword evidence="2" id="KW-0347">Helicase</keyword>
<dbReference type="Gene3D" id="3.40.50.300">
    <property type="entry name" value="P-loop containing nucleotide triphosphate hydrolases"/>
    <property type="match status" value="1"/>
</dbReference>
<dbReference type="GO" id="GO:0004386">
    <property type="term" value="F:helicase activity"/>
    <property type="evidence" value="ECO:0007669"/>
    <property type="project" value="UniProtKB-KW"/>
</dbReference>
<dbReference type="AlphaFoldDB" id="A0A8H8P0Y5"/>
<keyword evidence="2" id="KW-0378">Hydrolase</keyword>
<reference evidence="2" key="1">
    <citation type="submission" date="2020-05" db="EMBL/GenBank/DDBJ databases">
        <title>Evolutionary and genomic comparisons of hybrid uninucleate and nonhybrid Rhizoctonia fungi.</title>
        <authorList>
            <person name="Li C."/>
            <person name="Chen X."/>
        </authorList>
    </citation>
    <scope>NUCLEOTIDE SEQUENCE</scope>
    <source>
        <strain evidence="2">AG-1 IA</strain>
    </source>
</reference>
<sequence length="102" mass="12053">MLLEDDDDTYFDALQRGDYDIPEETEEERRKKERDAAKKQTIQGPDSDESVVEDWLVVKGGKILLLKRMSDELLKRSHKVLIFSQFKTVQQWLTHCKDLEHC</sequence>
<dbReference type="GeneID" id="67030360"/>
<dbReference type="RefSeq" id="XP_043183282.1">
    <property type="nucleotide sequence ID" value="XM_043327897.1"/>
</dbReference>
<evidence type="ECO:0000256" key="1">
    <source>
        <dbReference type="SAM" id="MobiDB-lite"/>
    </source>
</evidence>
<evidence type="ECO:0000313" key="3">
    <source>
        <dbReference type="Proteomes" id="UP000650533"/>
    </source>
</evidence>
<organism evidence="2 3">
    <name type="scientific">Rhizoctonia solani</name>
    <dbReference type="NCBI Taxonomy" id="456999"/>
    <lineage>
        <taxon>Eukaryota</taxon>
        <taxon>Fungi</taxon>
        <taxon>Dikarya</taxon>
        <taxon>Basidiomycota</taxon>
        <taxon>Agaricomycotina</taxon>
        <taxon>Agaricomycetes</taxon>
        <taxon>Cantharellales</taxon>
        <taxon>Ceratobasidiaceae</taxon>
        <taxon>Rhizoctonia</taxon>
    </lineage>
</organism>
<dbReference type="InterPro" id="IPR027417">
    <property type="entry name" value="P-loop_NTPase"/>
</dbReference>
<proteinExistence type="predicted"/>
<gene>
    <name evidence="2" type="ORF">RhiXN_08081</name>
</gene>
<name>A0A8H8P0Y5_9AGAM</name>
<dbReference type="Proteomes" id="UP000650533">
    <property type="component" value="Chromosome 9"/>
</dbReference>
<feature type="compositionally biased region" description="Basic and acidic residues" evidence="1">
    <location>
        <begin position="27"/>
        <end position="38"/>
    </location>
</feature>
<feature type="compositionally biased region" description="Acidic residues" evidence="1">
    <location>
        <begin position="1"/>
        <end position="10"/>
    </location>
</feature>
<dbReference type="EMBL" id="CP059666">
    <property type="protein sequence ID" value="QRW23045.1"/>
    <property type="molecule type" value="Genomic_DNA"/>
</dbReference>
<protein>
    <submittedName>
        <fullName evidence="2">Lymphoid-specific helicase</fullName>
    </submittedName>
</protein>
<keyword evidence="2" id="KW-0067">ATP-binding</keyword>
<feature type="region of interest" description="Disordered" evidence="1">
    <location>
        <begin position="1"/>
        <end position="49"/>
    </location>
</feature>